<dbReference type="FunFam" id="3.30.70.80:FF:000002">
    <property type="entry name" value="Subtilisin-like protease SBT5.3"/>
    <property type="match status" value="1"/>
</dbReference>
<keyword evidence="5" id="KW-0720">Serine protease</keyword>
<sequence length="160" mass="18063">MRTSSATSLYLLLSFLLSSLLLHRPTFAAKRSYVVYLGAHSHGYDVTQTDFDRVKDTHYEFLGSCLGSKDKAKDVIFYSYTRHINGFAAMLEDEEAAHLAKHPEVVSVFLNKGRKLHTTRSWDFMGLEDNGVIRSSSIWKKARFGENTIIGNLDTGQLIV</sequence>
<comment type="caution">
    <text evidence="8">The sequence shown here is derived from an EMBL/GenBank/DDBJ whole genome shotgun (WGS) entry which is preliminary data.</text>
</comment>
<comment type="similarity">
    <text evidence="1">Belongs to the peptidase S8 family.</text>
</comment>
<evidence type="ECO:0000256" key="2">
    <source>
        <dbReference type="ARBA" id="ARBA00022670"/>
    </source>
</evidence>
<feature type="domain" description="Inhibitor I9" evidence="7">
    <location>
        <begin position="32"/>
        <end position="117"/>
    </location>
</feature>
<keyword evidence="3 6" id="KW-0732">Signal</keyword>
<dbReference type="Pfam" id="PF05922">
    <property type="entry name" value="Inhibitor_I9"/>
    <property type="match status" value="1"/>
</dbReference>
<name>A0AAD5G4M8_AMBAR</name>
<dbReference type="SUPFAM" id="SSF52743">
    <property type="entry name" value="Subtilisin-like"/>
    <property type="match status" value="1"/>
</dbReference>
<feature type="signal peptide" evidence="6">
    <location>
        <begin position="1"/>
        <end position="28"/>
    </location>
</feature>
<proteinExistence type="inferred from homology"/>
<dbReference type="Gene3D" id="3.30.70.80">
    <property type="entry name" value="Peptidase S8 propeptide/proteinase inhibitor I9"/>
    <property type="match status" value="1"/>
</dbReference>
<accession>A0AAD5G4M8</accession>
<dbReference type="InterPro" id="IPR037045">
    <property type="entry name" value="S8pro/Inhibitor_I9_sf"/>
</dbReference>
<dbReference type="AlphaFoldDB" id="A0AAD5G4M8"/>
<dbReference type="InterPro" id="IPR036852">
    <property type="entry name" value="Peptidase_S8/S53_dom_sf"/>
</dbReference>
<evidence type="ECO:0000313" key="8">
    <source>
        <dbReference type="EMBL" id="KAI7728635.1"/>
    </source>
</evidence>
<dbReference type="PANTHER" id="PTHR10795">
    <property type="entry name" value="PROPROTEIN CONVERTASE SUBTILISIN/KEXIN"/>
    <property type="match status" value="1"/>
</dbReference>
<dbReference type="GO" id="GO:0004252">
    <property type="term" value="F:serine-type endopeptidase activity"/>
    <property type="evidence" value="ECO:0007669"/>
    <property type="project" value="InterPro"/>
</dbReference>
<keyword evidence="2" id="KW-0645">Protease</keyword>
<dbReference type="InterPro" id="IPR045051">
    <property type="entry name" value="SBT"/>
</dbReference>
<keyword evidence="9" id="KW-1185">Reference proteome</keyword>
<gene>
    <name evidence="8" type="ORF">M8C21_006139</name>
</gene>
<keyword evidence="4" id="KW-0378">Hydrolase</keyword>
<evidence type="ECO:0000256" key="5">
    <source>
        <dbReference type="ARBA" id="ARBA00022825"/>
    </source>
</evidence>
<evidence type="ECO:0000256" key="6">
    <source>
        <dbReference type="SAM" id="SignalP"/>
    </source>
</evidence>
<dbReference type="GO" id="GO:0006508">
    <property type="term" value="P:proteolysis"/>
    <property type="evidence" value="ECO:0007669"/>
    <property type="project" value="UniProtKB-KW"/>
</dbReference>
<organism evidence="8 9">
    <name type="scientific">Ambrosia artemisiifolia</name>
    <name type="common">Common ragweed</name>
    <dbReference type="NCBI Taxonomy" id="4212"/>
    <lineage>
        <taxon>Eukaryota</taxon>
        <taxon>Viridiplantae</taxon>
        <taxon>Streptophyta</taxon>
        <taxon>Embryophyta</taxon>
        <taxon>Tracheophyta</taxon>
        <taxon>Spermatophyta</taxon>
        <taxon>Magnoliopsida</taxon>
        <taxon>eudicotyledons</taxon>
        <taxon>Gunneridae</taxon>
        <taxon>Pentapetalae</taxon>
        <taxon>asterids</taxon>
        <taxon>campanulids</taxon>
        <taxon>Asterales</taxon>
        <taxon>Asteraceae</taxon>
        <taxon>Asteroideae</taxon>
        <taxon>Heliantheae alliance</taxon>
        <taxon>Heliantheae</taxon>
        <taxon>Ambrosia</taxon>
    </lineage>
</organism>
<evidence type="ECO:0000259" key="7">
    <source>
        <dbReference type="Pfam" id="PF05922"/>
    </source>
</evidence>
<evidence type="ECO:0000256" key="4">
    <source>
        <dbReference type="ARBA" id="ARBA00022801"/>
    </source>
</evidence>
<protein>
    <recommendedName>
        <fullName evidence="7">Inhibitor I9 domain-containing protein</fullName>
    </recommendedName>
</protein>
<evidence type="ECO:0000313" key="9">
    <source>
        <dbReference type="Proteomes" id="UP001206925"/>
    </source>
</evidence>
<dbReference type="EMBL" id="JAMZMK010011180">
    <property type="protein sequence ID" value="KAI7728635.1"/>
    <property type="molecule type" value="Genomic_DNA"/>
</dbReference>
<evidence type="ECO:0000256" key="1">
    <source>
        <dbReference type="ARBA" id="ARBA00011073"/>
    </source>
</evidence>
<reference evidence="8" key="1">
    <citation type="submission" date="2022-06" db="EMBL/GenBank/DDBJ databases">
        <title>Uncovering the hologenomic basis of an extraordinary plant invasion.</title>
        <authorList>
            <person name="Bieker V.C."/>
            <person name="Martin M.D."/>
            <person name="Gilbert T."/>
            <person name="Hodgins K."/>
            <person name="Battlay P."/>
            <person name="Petersen B."/>
            <person name="Wilson J."/>
        </authorList>
    </citation>
    <scope>NUCLEOTIDE SEQUENCE</scope>
    <source>
        <strain evidence="8">AA19_3_7</strain>
        <tissue evidence="8">Leaf</tissue>
    </source>
</reference>
<evidence type="ECO:0000256" key="3">
    <source>
        <dbReference type="ARBA" id="ARBA00022729"/>
    </source>
</evidence>
<dbReference type="InterPro" id="IPR010259">
    <property type="entry name" value="S8pro/Inhibitor_I9"/>
</dbReference>
<dbReference type="Proteomes" id="UP001206925">
    <property type="component" value="Unassembled WGS sequence"/>
</dbReference>
<feature type="chain" id="PRO_5042252450" description="Inhibitor I9 domain-containing protein" evidence="6">
    <location>
        <begin position="29"/>
        <end position="160"/>
    </location>
</feature>